<name>A0A7J7ILB6_9RHOD</name>
<dbReference type="EMBL" id="VWRR01000005">
    <property type="protein sequence ID" value="KAF6003893.1"/>
    <property type="molecule type" value="Genomic_DNA"/>
</dbReference>
<dbReference type="GO" id="GO:0004654">
    <property type="term" value="F:polyribonucleotide nucleotidyltransferase activity"/>
    <property type="evidence" value="ECO:0007669"/>
    <property type="project" value="UniProtKB-EC"/>
</dbReference>
<evidence type="ECO:0000256" key="4">
    <source>
        <dbReference type="ARBA" id="ARBA00022695"/>
    </source>
</evidence>
<dbReference type="SUPFAM" id="SSF54791">
    <property type="entry name" value="Eukaryotic type KH-domain (KH-domain type I)"/>
    <property type="match status" value="1"/>
</dbReference>
<dbReference type="InterPro" id="IPR027408">
    <property type="entry name" value="PNPase/RNase_PH_dom_sf"/>
</dbReference>
<dbReference type="InterPro" id="IPR003029">
    <property type="entry name" value="S1_domain"/>
</dbReference>
<dbReference type="Gene3D" id="3.30.1370.10">
    <property type="entry name" value="K Homology domain, type 1"/>
    <property type="match status" value="1"/>
</dbReference>
<evidence type="ECO:0000259" key="9">
    <source>
        <dbReference type="PROSITE" id="PS50126"/>
    </source>
</evidence>
<evidence type="ECO:0000256" key="6">
    <source>
        <dbReference type="ARBA" id="ARBA00031451"/>
    </source>
</evidence>
<feature type="compositionally biased region" description="Polar residues" evidence="8">
    <location>
        <begin position="809"/>
        <end position="824"/>
    </location>
</feature>
<dbReference type="GO" id="GO:0005739">
    <property type="term" value="C:mitochondrion"/>
    <property type="evidence" value="ECO:0007669"/>
    <property type="project" value="TreeGrafter"/>
</dbReference>
<dbReference type="Pfam" id="PF01138">
    <property type="entry name" value="RNase_PH"/>
    <property type="match status" value="2"/>
</dbReference>
<keyword evidence="4" id="KW-0548">Nucleotidyltransferase</keyword>
<dbReference type="InterPro" id="IPR004087">
    <property type="entry name" value="KH_dom"/>
</dbReference>
<evidence type="ECO:0000256" key="8">
    <source>
        <dbReference type="SAM" id="MobiDB-lite"/>
    </source>
</evidence>
<evidence type="ECO:0000256" key="1">
    <source>
        <dbReference type="ARBA" id="ARBA00007404"/>
    </source>
</evidence>
<evidence type="ECO:0000256" key="7">
    <source>
        <dbReference type="PROSITE-ProRule" id="PRU00117"/>
    </source>
</evidence>
<dbReference type="GO" id="GO:0000958">
    <property type="term" value="P:mitochondrial mRNA catabolic process"/>
    <property type="evidence" value="ECO:0007669"/>
    <property type="project" value="TreeGrafter"/>
</dbReference>
<evidence type="ECO:0000313" key="11">
    <source>
        <dbReference type="Proteomes" id="UP000530660"/>
    </source>
</evidence>
<dbReference type="PROSITE" id="PS50084">
    <property type="entry name" value="KH_TYPE_1"/>
    <property type="match status" value="1"/>
</dbReference>
<dbReference type="GO" id="GO:0005829">
    <property type="term" value="C:cytosol"/>
    <property type="evidence" value="ECO:0007669"/>
    <property type="project" value="TreeGrafter"/>
</dbReference>
<keyword evidence="3 10" id="KW-0808">Transferase</keyword>
<dbReference type="GO" id="GO:0000175">
    <property type="term" value="F:3'-5'-RNA exonuclease activity"/>
    <property type="evidence" value="ECO:0007669"/>
    <property type="project" value="TreeGrafter"/>
</dbReference>
<reference evidence="10 11" key="1">
    <citation type="journal article" date="2020" name="J. Phycol.">
        <title>Comparative genome analysis reveals Cyanidiococcus gen. nov., a new extremophilic red algal genus sister to Cyanidioschyzon (Cyanidioschyzonaceae, Rhodophyta).</title>
        <authorList>
            <person name="Liu S.-L."/>
            <person name="Chiang Y.-R."/>
            <person name="Yoon H.S."/>
            <person name="Fu H.-Y."/>
        </authorList>
    </citation>
    <scope>NUCLEOTIDE SEQUENCE [LARGE SCALE GENOMIC DNA]</scope>
    <source>
        <strain evidence="10 11">THAL066</strain>
    </source>
</reference>
<dbReference type="InterPro" id="IPR012162">
    <property type="entry name" value="PNPase"/>
</dbReference>
<organism evidence="10 11">
    <name type="scientific">Cyanidiococcus yangmingshanensis</name>
    <dbReference type="NCBI Taxonomy" id="2690220"/>
    <lineage>
        <taxon>Eukaryota</taxon>
        <taxon>Rhodophyta</taxon>
        <taxon>Bangiophyceae</taxon>
        <taxon>Cyanidiales</taxon>
        <taxon>Cyanidiaceae</taxon>
        <taxon>Cyanidiococcus</taxon>
    </lineage>
</organism>
<dbReference type="SUPFAM" id="SSF55666">
    <property type="entry name" value="Ribonuclease PH domain 2-like"/>
    <property type="match status" value="2"/>
</dbReference>
<dbReference type="InterPro" id="IPR036612">
    <property type="entry name" value="KH_dom_type_1_sf"/>
</dbReference>
<dbReference type="Proteomes" id="UP000530660">
    <property type="component" value="Unassembled WGS sequence"/>
</dbReference>
<keyword evidence="11" id="KW-1185">Reference proteome</keyword>
<sequence>MDFETGRLARLATGSVTVHAGSTHVLVTCVAAPQRAPDSFAQLDATLLMHPAMQTADWRRAQEAIQNLNTAPLWVDVREHASARGLIPTSYHRRESAPTEKEVITARLIDRALRPTLPRGYCTETQLIAEVLSADGQLDPDTLAINGAATALGLAFQRCFPMEIQRPPLVAAVRIARLASTEALQAPSTMAKPMSLQEQQPRWIIQPSHAERQASDLDLVFVGTSDGRCIALEGEAKAVAPADLVEACRLANAAVAPLLEHQEQILQRDREQVSKRDSITGARSTFWAVPRQALLEEAFRHSGERFEAIYADAPDKTERGIAVAQETARTVAYLQQNRNWSSSSATSLPDTEAVGVTEASLAVLQVSRQAWRRVLQQRQRRVDGRLPDEMRQMEAHVQVLPADTCHGSALVSRGETQVLAVATLGFPSLAKRLDAYGGGSDTKQFYVHYQFPPYCNNQLGRSDALYRRRRREVGHGMLAERALRAVLPNDLWHAVRLEANVLASAGSTSMAAAAAGSLALMDAGLPIAGPVAGISIGGLLANVSSAECPSSACSTMMPLNEKDPLADLLLVDLLGLEDFFGDFDFKIAGTEQGITAMQLDVKQYGLRLDQIANALEKARAVHRAQLEYVLRAALPAGVARPCLPSQAPRRGSWNIALADRGRLLGVGGHRIRELEQQTGCTIQLEENGSVSLWAPNEQALEQALETLQQAMRRPTCGDEYAGRVLQVLDFGAIVEIQTSPGSIREQGLLHRSAFVSSAEWSRVQVGDSVTVRVTQVDQRTGSLRFAQLASTAPATVPLDENENNNNNNKSSTGSQGDCGSSTTL</sequence>
<feature type="domain" description="S1 motif" evidence="9">
    <location>
        <begin position="717"/>
        <end position="788"/>
    </location>
</feature>
<dbReference type="GO" id="GO:0000965">
    <property type="term" value="P:mitochondrial RNA 3'-end processing"/>
    <property type="evidence" value="ECO:0007669"/>
    <property type="project" value="TreeGrafter"/>
</dbReference>
<dbReference type="EC" id="2.7.7.8" evidence="2"/>
<dbReference type="OrthoDB" id="1604at2759"/>
<dbReference type="SMART" id="SM00316">
    <property type="entry name" value="S1"/>
    <property type="match status" value="1"/>
</dbReference>
<evidence type="ECO:0000256" key="5">
    <source>
        <dbReference type="ARBA" id="ARBA00022884"/>
    </source>
</evidence>
<dbReference type="AlphaFoldDB" id="A0A7J7ILB6"/>
<dbReference type="PROSITE" id="PS50126">
    <property type="entry name" value="S1"/>
    <property type="match status" value="1"/>
</dbReference>
<feature type="region of interest" description="Disordered" evidence="8">
    <location>
        <begin position="794"/>
        <end position="824"/>
    </location>
</feature>
<dbReference type="InterPro" id="IPR036345">
    <property type="entry name" value="ExoRNase_PH_dom2_sf"/>
</dbReference>
<dbReference type="InterPro" id="IPR012340">
    <property type="entry name" value="NA-bd_OB-fold"/>
</dbReference>
<accession>A0A7J7ILB6</accession>
<dbReference type="Pfam" id="PF00575">
    <property type="entry name" value="S1"/>
    <property type="match status" value="1"/>
</dbReference>
<keyword evidence="5 7" id="KW-0694">RNA-binding</keyword>
<dbReference type="SMART" id="SM00322">
    <property type="entry name" value="KH"/>
    <property type="match status" value="1"/>
</dbReference>
<protein>
    <recommendedName>
        <fullName evidence="2">polyribonucleotide nucleotidyltransferase</fullName>
        <ecNumber evidence="2">2.7.7.8</ecNumber>
    </recommendedName>
    <alternativeName>
        <fullName evidence="6">Polynucleotide phosphorylase 1</fullName>
    </alternativeName>
</protein>
<evidence type="ECO:0000256" key="2">
    <source>
        <dbReference type="ARBA" id="ARBA00012416"/>
    </source>
</evidence>
<dbReference type="InterPro" id="IPR001247">
    <property type="entry name" value="ExoRNase_PH_dom1"/>
</dbReference>
<proteinExistence type="inferred from homology"/>
<comment type="similarity">
    <text evidence="1">Belongs to the polyribonucleotide nucleotidyltransferase family.</text>
</comment>
<evidence type="ECO:0000313" key="10">
    <source>
        <dbReference type="EMBL" id="KAF6003893.1"/>
    </source>
</evidence>
<evidence type="ECO:0000256" key="3">
    <source>
        <dbReference type="ARBA" id="ARBA00022679"/>
    </source>
</evidence>
<dbReference type="PANTHER" id="PTHR11252:SF0">
    <property type="entry name" value="POLYRIBONUCLEOTIDE NUCLEOTIDYLTRANSFERASE 1, MITOCHONDRIAL"/>
    <property type="match status" value="1"/>
</dbReference>
<comment type="caution">
    <text evidence="10">The sequence shown here is derived from an EMBL/GenBank/DDBJ whole genome shotgun (WGS) entry which is preliminary data.</text>
</comment>
<dbReference type="InterPro" id="IPR004088">
    <property type="entry name" value="KH_dom_type_1"/>
</dbReference>
<dbReference type="GO" id="GO:0003723">
    <property type="term" value="F:RNA binding"/>
    <property type="evidence" value="ECO:0007669"/>
    <property type="project" value="UniProtKB-UniRule"/>
</dbReference>
<dbReference type="Pfam" id="PF00013">
    <property type="entry name" value="KH_1"/>
    <property type="match status" value="1"/>
</dbReference>
<dbReference type="Gene3D" id="3.30.230.70">
    <property type="entry name" value="GHMP Kinase, N-terminal domain"/>
    <property type="match status" value="2"/>
</dbReference>
<dbReference type="SUPFAM" id="SSF50249">
    <property type="entry name" value="Nucleic acid-binding proteins"/>
    <property type="match status" value="1"/>
</dbReference>
<dbReference type="PANTHER" id="PTHR11252">
    <property type="entry name" value="POLYRIBONUCLEOTIDE NUCLEOTIDYLTRANSFERASE"/>
    <property type="match status" value="1"/>
</dbReference>
<dbReference type="SUPFAM" id="SSF54211">
    <property type="entry name" value="Ribosomal protein S5 domain 2-like"/>
    <property type="match status" value="2"/>
</dbReference>
<dbReference type="Gene3D" id="2.40.50.140">
    <property type="entry name" value="Nucleic acid-binding proteins"/>
    <property type="match status" value="1"/>
</dbReference>
<gene>
    <name evidence="10" type="primary">PNPT1</name>
    <name evidence="10" type="ORF">F1559_003408</name>
</gene>
<dbReference type="InterPro" id="IPR020568">
    <property type="entry name" value="Ribosomal_Su5_D2-typ_SF"/>
</dbReference>